<evidence type="ECO:0000259" key="10">
    <source>
        <dbReference type="Pfam" id="PF00535"/>
    </source>
</evidence>
<keyword evidence="5" id="KW-0472">Membrane</keyword>
<dbReference type="PANTHER" id="PTHR43646:SF2">
    <property type="entry name" value="GLYCOSYLTRANSFERASE 2-LIKE DOMAIN-CONTAINING PROTEIN"/>
    <property type="match status" value="1"/>
</dbReference>
<dbReference type="InterPro" id="IPR029044">
    <property type="entry name" value="Nucleotide-diphossugar_trans"/>
</dbReference>
<evidence type="ECO:0000256" key="2">
    <source>
        <dbReference type="ARBA" id="ARBA00022475"/>
    </source>
</evidence>
<comment type="caution">
    <text evidence="11">The sequence shown here is derived from an EMBL/GenBank/DDBJ whole genome shotgun (WGS) entry which is preliminary data.</text>
</comment>
<sequence>MTTSVIMPAFNEEAGIGDVLATLTRSPGFGPDLRVLVAANGCTDRTVEIARSYGVRVVEVAAASKPAALNAADRLADGDVRIYLDADMPVTATLLRQLAEAVRRPGVEGAVPRLAVDASASSWPVRAYYAVNARLPVFDRRLFGRGVIALSAEARSRFDRFPEITADDMFLDAVVAAGEKVEIDAVLPVRAPRRTRELVRRLARARAGNAEFWRYVRSAPPGHRPPADPVEGSNTWSWLRDVVLRSPRLLPAAGCYLLVVLLAEGLRRSPGWTARSGWGR</sequence>
<evidence type="ECO:0000256" key="3">
    <source>
        <dbReference type="ARBA" id="ARBA00022676"/>
    </source>
</evidence>
<accession>A0ABV8KLM5</accession>
<comment type="pathway">
    <text evidence="7">Carotenoid biosynthesis; staphyloxanthin biosynthesis; staphyloxanthin from farnesyl diphosphate: step 4/5.</text>
</comment>
<evidence type="ECO:0000256" key="6">
    <source>
        <dbReference type="ARBA" id="ARBA00037281"/>
    </source>
</evidence>
<evidence type="ECO:0000256" key="9">
    <source>
        <dbReference type="ARBA" id="ARBA00040345"/>
    </source>
</evidence>
<keyword evidence="3" id="KW-0328">Glycosyltransferase</keyword>
<evidence type="ECO:0000256" key="8">
    <source>
        <dbReference type="ARBA" id="ARBA00038120"/>
    </source>
</evidence>
<feature type="domain" description="Glycosyltransferase 2-like" evidence="10">
    <location>
        <begin position="4"/>
        <end position="118"/>
    </location>
</feature>
<evidence type="ECO:0000313" key="12">
    <source>
        <dbReference type="Proteomes" id="UP001595868"/>
    </source>
</evidence>
<dbReference type="PANTHER" id="PTHR43646">
    <property type="entry name" value="GLYCOSYLTRANSFERASE"/>
    <property type="match status" value="1"/>
</dbReference>
<reference evidence="12" key="1">
    <citation type="journal article" date="2019" name="Int. J. Syst. Evol. Microbiol.">
        <title>The Global Catalogue of Microorganisms (GCM) 10K type strain sequencing project: providing services to taxonomists for standard genome sequencing and annotation.</title>
        <authorList>
            <consortium name="The Broad Institute Genomics Platform"/>
            <consortium name="The Broad Institute Genome Sequencing Center for Infectious Disease"/>
            <person name="Wu L."/>
            <person name="Ma J."/>
        </authorList>
    </citation>
    <scope>NUCLEOTIDE SEQUENCE [LARGE SCALE GENOMIC DNA]</scope>
    <source>
        <strain evidence="12">2902at01</strain>
    </source>
</reference>
<evidence type="ECO:0000256" key="4">
    <source>
        <dbReference type="ARBA" id="ARBA00022679"/>
    </source>
</evidence>
<evidence type="ECO:0000256" key="7">
    <source>
        <dbReference type="ARBA" id="ARBA00037904"/>
    </source>
</evidence>
<comment type="function">
    <text evidence="6">Catalyzes the glycosylation of 4,4'-diaponeurosporenoate, i.e. the esterification of glucose at the C1'' position with the carboxyl group of 4,4'-diaponeurosporenic acid, to form glycosyl-4,4'-diaponeurosporenoate. This is a step in the biosynthesis of staphyloxanthin, an orange pigment present in most staphylococci strains.</text>
</comment>
<gene>
    <name evidence="11" type="ORF">ACFOX0_13900</name>
</gene>
<name>A0ABV8KLM5_9ACTN</name>
<keyword evidence="12" id="KW-1185">Reference proteome</keyword>
<keyword evidence="2" id="KW-1003">Cell membrane</keyword>
<comment type="similarity">
    <text evidence="8">Belongs to the glycosyltransferase 2 family. CrtQ subfamily.</text>
</comment>
<dbReference type="InterPro" id="IPR001173">
    <property type="entry name" value="Glyco_trans_2-like"/>
</dbReference>
<dbReference type="EMBL" id="JBHSBN010000008">
    <property type="protein sequence ID" value="MFC4107014.1"/>
    <property type="molecule type" value="Genomic_DNA"/>
</dbReference>
<comment type="subcellular location">
    <subcellularLocation>
        <location evidence="1">Cell membrane</location>
    </subcellularLocation>
</comment>
<dbReference type="Proteomes" id="UP001595868">
    <property type="component" value="Unassembled WGS sequence"/>
</dbReference>
<evidence type="ECO:0000313" key="11">
    <source>
        <dbReference type="EMBL" id="MFC4107014.1"/>
    </source>
</evidence>
<evidence type="ECO:0000256" key="1">
    <source>
        <dbReference type="ARBA" id="ARBA00004236"/>
    </source>
</evidence>
<evidence type="ECO:0000256" key="5">
    <source>
        <dbReference type="ARBA" id="ARBA00023136"/>
    </source>
</evidence>
<dbReference type="Gene3D" id="3.90.550.10">
    <property type="entry name" value="Spore Coat Polysaccharide Biosynthesis Protein SpsA, Chain A"/>
    <property type="match status" value="1"/>
</dbReference>
<keyword evidence="4" id="KW-0808">Transferase</keyword>
<protein>
    <recommendedName>
        <fullName evidence="9">4,4'-diaponeurosporenoate glycosyltransferase</fullName>
    </recommendedName>
</protein>
<organism evidence="11 12">
    <name type="scientific">Micromonospora zhanjiangensis</name>
    <dbReference type="NCBI Taxonomy" id="1522057"/>
    <lineage>
        <taxon>Bacteria</taxon>
        <taxon>Bacillati</taxon>
        <taxon>Actinomycetota</taxon>
        <taxon>Actinomycetes</taxon>
        <taxon>Micromonosporales</taxon>
        <taxon>Micromonosporaceae</taxon>
        <taxon>Micromonospora</taxon>
    </lineage>
</organism>
<proteinExistence type="inferred from homology"/>
<dbReference type="SUPFAM" id="SSF53448">
    <property type="entry name" value="Nucleotide-diphospho-sugar transferases"/>
    <property type="match status" value="1"/>
</dbReference>
<dbReference type="RefSeq" id="WP_377545508.1">
    <property type="nucleotide sequence ID" value="NZ_JBHSBN010000008.1"/>
</dbReference>
<dbReference type="Pfam" id="PF00535">
    <property type="entry name" value="Glycos_transf_2"/>
    <property type="match status" value="1"/>
</dbReference>